<accession>A0A0C3JXI0</accession>
<keyword evidence="3" id="KW-1185">Reference proteome</keyword>
<dbReference type="EMBL" id="KN831983">
    <property type="protein sequence ID" value="KIO02117.1"/>
    <property type="molecule type" value="Genomic_DNA"/>
</dbReference>
<dbReference type="STRING" id="870435.A0A0C3JXI0"/>
<sequence length="83" mass="9759">NVRLEFFKPNMTSFIQPCDAGIIRCFKAHYRRQFCARALDRDAAGEREIYKIDLLDGMTMAKKAWSEITAQTIQHCWDHTHIQ</sequence>
<feature type="domain" description="DDE-1" evidence="1">
    <location>
        <begin position="1"/>
        <end position="77"/>
    </location>
</feature>
<dbReference type="AlphaFoldDB" id="A0A0C3JXI0"/>
<evidence type="ECO:0000313" key="3">
    <source>
        <dbReference type="Proteomes" id="UP000054217"/>
    </source>
</evidence>
<protein>
    <recommendedName>
        <fullName evidence="1">DDE-1 domain-containing protein</fullName>
    </recommendedName>
</protein>
<dbReference type="InParanoid" id="A0A0C3JXI0"/>
<reference evidence="2 3" key="1">
    <citation type="submission" date="2014-04" db="EMBL/GenBank/DDBJ databases">
        <authorList>
            <consortium name="DOE Joint Genome Institute"/>
            <person name="Kuo A."/>
            <person name="Kohler A."/>
            <person name="Costa M.D."/>
            <person name="Nagy L.G."/>
            <person name="Floudas D."/>
            <person name="Copeland A."/>
            <person name="Barry K.W."/>
            <person name="Cichocki N."/>
            <person name="Veneault-Fourrey C."/>
            <person name="LaButti K."/>
            <person name="Lindquist E.A."/>
            <person name="Lipzen A."/>
            <person name="Lundell T."/>
            <person name="Morin E."/>
            <person name="Murat C."/>
            <person name="Sun H."/>
            <person name="Tunlid A."/>
            <person name="Henrissat B."/>
            <person name="Grigoriev I.V."/>
            <person name="Hibbett D.S."/>
            <person name="Martin F."/>
            <person name="Nordberg H.P."/>
            <person name="Cantor M.N."/>
            <person name="Hua S.X."/>
        </authorList>
    </citation>
    <scope>NUCLEOTIDE SEQUENCE [LARGE SCALE GENOMIC DNA]</scope>
    <source>
        <strain evidence="2 3">Marx 270</strain>
    </source>
</reference>
<dbReference type="Pfam" id="PF03184">
    <property type="entry name" value="DDE_1"/>
    <property type="match status" value="1"/>
</dbReference>
<dbReference type="InterPro" id="IPR004875">
    <property type="entry name" value="DDE_SF_endonuclease_dom"/>
</dbReference>
<evidence type="ECO:0000259" key="1">
    <source>
        <dbReference type="Pfam" id="PF03184"/>
    </source>
</evidence>
<proteinExistence type="predicted"/>
<feature type="non-terminal residue" evidence="2">
    <location>
        <position position="1"/>
    </location>
</feature>
<name>A0A0C3JXI0_PISTI</name>
<dbReference type="HOGENOM" id="CLU_088458_4_1_1"/>
<dbReference type="Proteomes" id="UP000054217">
    <property type="component" value="Unassembled WGS sequence"/>
</dbReference>
<organism evidence="2 3">
    <name type="scientific">Pisolithus tinctorius Marx 270</name>
    <dbReference type="NCBI Taxonomy" id="870435"/>
    <lineage>
        <taxon>Eukaryota</taxon>
        <taxon>Fungi</taxon>
        <taxon>Dikarya</taxon>
        <taxon>Basidiomycota</taxon>
        <taxon>Agaricomycotina</taxon>
        <taxon>Agaricomycetes</taxon>
        <taxon>Agaricomycetidae</taxon>
        <taxon>Boletales</taxon>
        <taxon>Sclerodermatineae</taxon>
        <taxon>Pisolithaceae</taxon>
        <taxon>Pisolithus</taxon>
    </lineage>
</organism>
<dbReference type="GO" id="GO:0003676">
    <property type="term" value="F:nucleic acid binding"/>
    <property type="evidence" value="ECO:0007669"/>
    <property type="project" value="InterPro"/>
</dbReference>
<evidence type="ECO:0000313" key="2">
    <source>
        <dbReference type="EMBL" id="KIO02117.1"/>
    </source>
</evidence>
<dbReference type="OrthoDB" id="162969at2759"/>
<reference evidence="3" key="2">
    <citation type="submission" date="2015-01" db="EMBL/GenBank/DDBJ databases">
        <title>Evolutionary Origins and Diversification of the Mycorrhizal Mutualists.</title>
        <authorList>
            <consortium name="DOE Joint Genome Institute"/>
            <consortium name="Mycorrhizal Genomics Consortium"/>
            <person name="Kohler A."/>
            <person name="Kuo A."/>
            <person name="Nagy L.G."/>
            <person name="Floudas D."/>
            <person name="Copeland A."/>
            <person name="Barry K.W."/>
            <person name="Cichocki N."/>
            <person name="Veneault-Fourrey C."/>
            <person name="LaButti K."/>
            <person name="Lindquist E.A."/>
            <person name="Lipzen A."/>
            <person name="Lundell T."/>
            <person name="Morin E."/>
            <person name="Murat C."/>
            <person name="Riley R."/>
            <person name="Ohm R."/>
            <person name="Sun H."/>
            <person name="Tunlid A."/>
            <person name="Henrissat B."/>
            <person name="Grigoriev I.V."/>
            <person name="Hibbett D.S."/>
            <person name="Martin F."/>
        </authorList>
    </citation>
    <scope>NUCLEOTIDE SEQUENCE [LARGE SCALE GENOMIC DNA]</scope>
    <source>
        <strain evidence="3">Marx 270</strain>
    </source>
</reference>
<gene>
    <name evidence="2" type="ORF">M404DRAFT_46476</name>
</gene>
<feature type="non-terminal residue" evidence="2">
    <location>
        <position position="83"/>
    </location>
</feature>